<evidence type="ECO:0000313" key="3">
    <source>
        <dbReference type="Proteomes" id="UP000198728"/>
    </source>
</evidence>
<dbReference type="Gene3D" id="1.10.3680.10">
    <property type="entry name" value="TerB-like"/>
    <property type="match status" value="1"/>
</dbReference>
<dbReference type="Proteomes" id="UP000198728">
    <property type="component" value="Unassembled WGS sequence"/>
</dbReference>
<organism evidence="2 3">
    <name type="scientific">Tropicimonas isoalkanivorans</name>
    <dbReference type="NCBI Taxonomy" id="441112"/>
    <lineage>
        <taxon>Bacteria</taxon>
        <taxon>Pseudomonadati</taxon>
        <taxon>Pseudomonadota</taxon>
        <taxon>Alphaproteobacteria</taxon>
        <taxon>Rhodobacterales</taxon>
        <taxon>Roseobacteraceae</taxon>
        <taxon>Tropicimonas</taxon>
    </lineage>
</organism>
<feature type="domain" description="Co-chaperone DjlA N-terminal" evidence="1">
    <location>
        <begin position="27"/>
        <end position="142"/>
    </location>
</feature>
<accession>A0A1I1JQN2</accession>
<dbReference type="EMBL" id="FOLG01000005">
    <property type="protein sequence ID" value="SFC48848.1"/>
    <property type="molecule type" value="Genomic_DNA"/>
</dbReference>
<evidence type="ECO:0000313" key="2">
    <source>
        <dbReference type="EMBL" id="SFC48848.1"/>
    </source>
</evidence>
<name>A0A1I1JQN2_9RHOB</name>
<sequence length="156" mass="16977">MGPMFTDLLNRLFASDETPLPELDGRHAMAGMLVRMAKLDNLYAVEEIQRIDRILGASYGLNPVEAARLRAEAEKLEAQAPEDGRFATAVRDRLDRAHREAVLVAMWRIALADGTGTQTEFAYLERAAARLGLDGDAAVRARMAAAGAEPLEDSAP</sequence>
<dbReference type="InterPro" id="IPR029024">
    <property type="entry name" value="TerB-like"/>
</dbReference>
<dbReference type="OrthoDB" id="5402150at2"/>
<dbReference type="STRING" id="441112.SAMN04488094_105159"/>
<evidence type="ECO:0000259" key="1">
    <source>
        <dbReference type="Pfam" id="PF05099"/>
    </source>
</evidence>
<reference evidence="2 3" key="1">
    <citation type="submission" date="2016-10" db="EMBL/GenBank/DDBJ databases">
        <authorList>
            <person name="de Groot N.N."/>
        </authorList>
    </citation>
    <scope>NUCLEOTIDE SEQUENCE [LARGE SCALE GENOMIC DNA]</scope>
    <source>
        <strain evidence="2 3">DSM 19548</strain>
    </source>
</reference>
<dbReference type="InterPro" id="IPR007791">
    <property type="entry name" value="DjlA_N"/>
</dbReference>
<dbReference type="CDD" id="cd07313">
    <property type="entry name" value="terB_like_2"/>
    <property type="match status" value="1"/>
</dbReference>
<dbReference type="SUPFAM" id="SSF158682">
    <property type="entry name" value="TerB-like"/>
    <property type="match status" value="1"/>
</dbReference>
<keyword evidence="3" id="KW-1185">Reference proteome</keyword>
<dbReference type="AlphaFoldDB" id="A0A1I1JQN2"/>
<dbReference type="Pfam" id="PF05099">
    <property type="entry name" value="TerB"/>
    <property type="match status" value="1"/>
</dbReference>
<proteinExistence type="predicted"/>
<protein>
    <submittedName>
        <fullName evidence="2">Uncharacterized conserved protein, tellurite resistance protein B (TerB) family</fullName>
    </submittedName>
</protein>
<gene>
    <name evidence="2" type="ORF">SAMN04488094_105159</name>
</gene>